<accession>A0AB34Z0L4</accession>
<keyword evidence="1" id="KW-0732">Signal</keyword>
<dbReference type="AlphaFoldDB" id="A0AB34Z0L4"/>
<evidence type="ECO:0000313" key="3">
    <source>
        <dbReference type="Proteomes" id="UP000553980"/>
    </source>
</evidence>
<dbReference type="RefSeq" id="WP_255481881.1">
    <property type="nucleotide sequence ID" value="NZ_JACIEX010000041.1"/>
</dbReference>
<protein>
    <recommendedName>
        <fullName evidence="4">Lipoprotein</fullName>
    </recommendedName>
</protein>
<evidence type="ECO:0008006" key="4">
    <source>
        <dbReference type="Google" id="ProtNLM"/>
    </source>
</evidence>
<evidence type="ECO:0000256" key="1">
    <source>
        <dbReference type="SAM" id="SignalP"/>
    </source>
</evidence>
<reference evidence="2 3" key="1">
    <citation type="submission" date="2020-08" db="EMBL/GenBank/DDBJ databases">
        <title>Genomic Encyclopedia of Type Strains, Phase IV (KMG-IV): sequencing the most valuable type-strain genomes for metagenomic binning, comparative biology and taxonomic classification.</title>
        <authorList>
            <person name="Goeker M."/>
        </authorList>
    </citation>
    <scope>NUCLEOTIDE SEQUENCE [LARGE SCALE GENOMIC DNA]</scope>
    <source>
        <strain evidence="2 3">DSM 23868</strain>
    </source>
</reference>
<name>A0AB34Z0L4_9HYPH</name>
<proteinExistence type="predicted"/>
<comment type="caution">
    <text evidence="2">The sequence shown here is derived from an EMBL/GenBank/DDBJ whole genome shotgun (WGS) entry which is preliminary data.</text>
</comment>
<organism evidence="2 3">
    <name type="scientific">Brucella pecoris</name>
    <dbReference type="NCBI Taxonomy" id="867683"/>
    <lineage>
        <taxon>Bacteria</taxon>
        <taxon>Pseudomonadati</taxon>
        <taxon>Pseudomonadota</taxon>
        <taxon>Alphaproteobacteria</taxon>
        <taxon>Hyphomicrobiales</taxon>
        <taxon>Brucellaceae</taxon>
        <taxon>Brucella/Ochrobactrum group</taxon>
        <taxon>Brucella</taxon>
    </lineage>
</organism>
<gene>
    <name evidence="2" type="ORF">GGQ79_004993</name>
</gene>
<feature type="signal peptide" evidence="1">
    <location>
        <begin position="1"/>
        <end position="17"/>
    </location>
</feature>
<dbReference type="PROSITE" id="PS51257">
    <property type="entry name" value="PROKAR_LIPOPROTEIN"/>
    <property type="match status" value="1"/>
</dbReference>
<feature type="chain" id="PRO_5044212426" description="Lipoprotein" evidence="1">
    <location>
        <begin position="18"/>
        <end position="43"/>
    </location>
</feature>
<dbReference type="EMBL" id="JACIEX010000041">
    <property type="protein sequence ID" value="MBB4096424.1"/>
    <property type="molecule type" value="Genomic_DNA"/>
</dbReference>
<evidence type="ECO:0000313" key="2">
    <source>
        <dbReference type="EMBL" id="MBB4096424.1"/>
    </source>
</evidence>
<dbReference type="Proteomes" id="UP000553980">
    <property type="component" value="Unassembled WGS sequence"/>
</dbReference>
<keyword evidence="3" id="KW-1185">Reference proteome</keyword>
<sequence>MKIFIIAVMAFATLATACPYDLTSQEPSPLTGLLALTAGPGKL</sequence>